<dbReference type="AlphaFoldDB" id="A0A9W6U4F2"/>
<accession>A0A9W6U4F2</accession>
<feature type="chain" id="PRO_5040965674" evidence="2">
    <location>
        <begin position="27"/>
        <end position="431"/>
    </location>
</feature>
<feature type="region of interest" description="Disordered" evidence="1">
    <location>
        <begin position="385"/>
        <end position="410"/>
    </location>
</feature>
<dbReference type="Proteomes" id="UP001165083">
    <property type="component" value="Unassembled WGS sequence"/>
</dbReference>
<organism evidence="3 4">
    <name type="scientific">Phytophthora lilii</name>
    <dbReference type="NCBI Taxonomy" id="2077276"/>
    <lineage>
        <taxon>Eukaryota</taxon>
        <taxon>Sar</taxon>
        <taxon>Stramenopiles</taxon>
        <taxon>Oomycota</taxon>
        <taxon>Peronosporomycetes</taxon>
        <taxon>Peronosporales</taxon>
        <taxon>Peronosporaceae</taxon>
        <taxon>Phytophthora</taxon>
    </lineage>
</organism>
<sequence length="431" mass="45609">MQPHASCMWSLTSIALALGSLPSSNAATCKTLGDSGSTLATSLASWLSVDTSVIPVDTMFAEIDDSFPWFSKCMAAINPQAVYISLGSSSTLKSCLSTLEEFELDLSSADGWAEACPVLENTVIPCVQSAMTEAIMDAFDTTSGCCDDFLAKIKYFFGDSLDDMVNKLLKLGGNAACAERSFTNLKGTATKELCGYSAFHSFMFIESDDDAINLLSLAQMPNDQMCNAFEGKTFTNTKGGSSKIGFGTNDVDTMGICLQPVDALMQYVASWPIFSLVLDADGTDITLSDLFTAGKNIRGNAILAYAKTSTNMPMMFLRAIDNLLETLDGKSSSATSDIEEYSEASGGSDSSIADAFLNFVTQLDSEATALKLHIPNNGGCTYPDQSITEPFGSSTTDVTTQAAGSSSSASKTPTFVAFGVMLSLLATMTLF</sequence>
<keyword evidence="2" id="KW-0732">Signal</keyword>
<evidence type="ECO:0000256" key="2">
    <source>
        <dbReference type="SAM" id="SignalP"/>
    </source>
</evidence>
<evidence type="ECO:0000313" key="4">
    <source>
        <dbReference type="Proteomes" id="UP001165083"/>
    </source>
</evidence>
<comment type="caution">
    <text evidence="3">The sequence shown here is derived from an EMBL/GenBank/DDBJ whole genome shotgun (WGS) entry which is preliminary data.</text>
</comment>
<gene>
    <name evidence="3" type="ORF">Plil01_001040600</name>
</gene>
<feature type="signal peptide" evidence="2">
    <location>
        <begin position="1"/>
        <end position="26"/>
    </location>
</feature>
<dbReference type="EMBL" id="BSXW01000546">
    <property type="protein sequence ID" value="GMF25263.1"/>
    <property type="molecule type" value="Genomic_DNA"/>
</dbReference>
<reference evidence="3" key="1">
    <citation type="submission" date="2023-04" db="EMBL/GenBank/DDBJ databases">
        <title>Phytophthora lilii NBRC 32176.</title>
        <authorList>
            <person name="Ichikawa N."/>
            <person name="Sato H."/>
            <person name="Tonouchi N."/>
        </authorList>
    </citation>
    <scope>NUCLEOTIDE SEQUENCE</scope>
    <source>
        <strain evidence="3">NBRC 32176</strain>
    </source>
</reference>
<dbReference type="OrthoDB" id="72545at2759"/>
<name>A0A9W6U4F2_9STRA</name>
<evidence type="ECO:0000313" key="3">
    <source>
        <dbReference type="EMBL" id="GMF25263.1"/>
    </source>
</evidence>
<evidence type="ECO:0000256" key="1">
    <source>
        <dbReference type="SAM" id="MobiDB-lite"/>
    </source>
</evidence>
<protein>
    <submittedName>
        <fullName evidence="3">Unnamed protein product</fullName>
    </submittedName>
</protein>
<feature type="compositionally biased region" description="Polar residues" evidence="1">
    <location>
        <begin position="385"/>
        <end position="401"/>
    </location>
</feature>
<keyword evidence="4" id="KW-1185">Reference proteome</keyword>
<proteinExistence type="predicted"/>